<evidence type="ECO:0000256" key="3">
    <source>
        <dbReference type="ARBA" id="ARBA00022827"/>
    </source>
</evidence>
<evidence type="ECO:0000256" key="5">
    <source>
        <dbReference type="ARBA" id="ARBA00023033"/>
    </source>
</evidence>
<dbReference type="PANTHER" id="PTHR13789:SF309">
    <property type="entry name" value="PUTATIVE (AFU_ORTHOLOGUE AFUA_6G14510)-RELATED"/>
    <property type="match status" value="1"/>
</dbReference>
<dbReference type="GO" id="GO:0004497">
    <property type="term" value="F:monooxygenase activity"/>
    <property type="evidence" value="ECO:0007669"/>
    <property type="project" value="UniProtKB-KW"/>
</dbReference>
<evidence type="ECO:0000256" key="2">
    <source>
        <dbReference type="ARBA" id="ARBA00022630"/>
    </source>
</evidence>
<dbReference type="GO" id="GO:0071949">
    <property type="term" value="F:FAD binding"/>
    <property type="evidence" value="ECO:0007669"/>
    <property type="project" value="InterPro"/>
</dbReference>
<feature type="transmembrane region" description="Helical" evidence="6">
    <location>
        <begin position="12"/>
        <end position="32"/>
    </location>
</feature>
<comment type="similarity">
    <text evidence="1">Belongs to the paxM FAD-dependent monooxygenase family.</text>
</comment>
<proteinExistence type="inferred from homology"/>
<keyword evidence="6" id="KW-0472">Membrane</keyword>
<keyword evidence="6" id="KW-0812">Transmembrane</keyword>
<dbReference type="InterPro" id="IPR002938">
    <property type="entry name" value="FAD-bd"/>
</dbReference>
<organism evidence="8 9">
    <name type="scientific">Mycena albidolilacea</name>
    <dbReference type="NCBI Taxonomy" id="1033008"/>
    <lineage>
        <taxon>Eukaryota</taxon>
        <taxon>Fungi</taxon>
        <taxon>Dikarya</taxon>
        <taxon>Basidiomycota</taxon>
        <taxon>Agaricomycotina</taxon>
        <taxon>Agaricomycetes</taxon>
        <taxon>Agaricomycetidae</taxon>
        <taxon>Agaricales</taxon>
        <taxon>Marasmiineae</taxon>
        <taxon>Mycenaceae</taxon>
        <taxon>Mycena</taxon>
    </lineage>
</organism>
<dbReference type="InterPro" id="IPR050493">
    <property type="entry name" value="FAD-dep_Monooxygenase_BioMet"/>
</dbReference>
<protein>
    <recommendedName>
        <fullName evidence="7">FAD-binding domain-containing protein</fullName>
    </recommendedName>
</protein>
<dbReference type="EMBL" id="JARIHO010000055">
    <property type="protein sequence ID" value="KAJ7319011.1"/>
    <property type="molecule type" value="Genomic_DNA"/>
</dbReference>
<keyword evidence="6" id="KW-1133">Transmembrane helix</keyword>
<dbReference type="InterPro" id="IPR036188">
    <property type="entry name" value="FAD/NAD-bd_sf"/>
</dbReference>
<keyword evidence="2" id="KW-0285">Flavoprotein</keyword>
<reference evidence="8" key="1">
    <citation type="submission" date="2023-03" db="EMBL/GenBank/DDBJ databases">
        <title>Massive genome expansion in bonnet fungi (Mycena s.s.) driven by repeated elements and novel gene families across ecological guilds.</title>
        <authorList>
            <consortium name="Lawrence Berkeley National Laboratory"/>
            <person name="Harder C.B."/>
            <person name="Miyauchi S."/>
            <person name="Viragh M."/>
            <person name="Kuo A."/>
            <person name="Thoen E."/>
            <person name="Andreopoulos B."/>
            <person name="Lu D."/>
            <person name="Skrede I."/>
            <person name="Drula E."/>
            <person name="Henrissat B."/>
            <person name="Morin E."/>
            <person name="Kohler A."/>
            <person name="Barry K."/>
            <person name="LaButti K."/>
            <person name="Morin E."/>
            <person name="Salamov A."/>
            <person name="Lipzen A."/>
            <person name="Mereny Z."/>
            <person name="Hegedus B."/>
            <person name="Baldrian P."/>
            <person name="Stursova M."/>
            <person name="Weitz H."/>
            <person name="Taylor A."/>
            <person name="Grigoriev I.V."/>
            <person name="Nagy L.G."/>
            <person name="Martin F."/>
            <person name="Kauserud H."/>
        </authorList>
    </citation>
    <scope>NUCLEOTIDE SEQUENCE</scope>
    <source>
        <strain evidence="8">CBHHK002</strain>
    </source>
</reference>
<evidence type="ECO:0000256" key="1">
    <source>
        <dbReference type="ARBA" id="ARBA00007992"/>
    </source>
</evidence>
<keyword evidence="3" id="KW-0274">FAD</keyword>
<dbReference type="AlphaFoldDB" id="A0AAD7EF51"/>
<evidence type="ECO:0000313" key="9">
    <source>
        <dbReference type="Proteomes" id="UP001218218"/>
    </source>
</evidence>
<dbReference type="Gene3D" id="3.50.50.60">
    <property type="entry name" value="FAD/NAD(P)-binding domain"/>
    <property type="match status" value="1"/>
</dbReference>
<gene>
    <name evidence="8" type="ORF">DFH08DRAFT_714061</name>
</gene>
<name>A0AAD7EF51_9AGAR</name>
<dbReference type="PRINTS" id="PR00420">
    <property type="entry name" value="RNGMNOXGNASE"/>
</dbReference>
<dbReference type="SUPFAM" id="SSF51905">
    <property type="entry name" value="FAD/NAD(P)-binding domain"/>
    <property type="match status" value="1"/>
</dbReference>
<keyword evidence="5" id="KW-0503">Monooxygenase</keyword>
<dbReference type="Pfam" id="PF01494">
    <property type="entry name" value="FAD_binding_3"/>
    <property type="match status" value="1"/>
</dbReference>
<feature type="domain" description="FAD-binding" evidence="7">
    <location>
        <begin position="15"/>
        <end position="376"/>
    </location>
</feature>
<accession>A0AAD7EF51</accession>
<keyword evidence="4" id="KW-0560">Oxidoreductase</keyword>
<dbReference type="PANTHER" id="PTHR13789">
    <property type="entry name" value="MONOOXYGENASE"/>
    <property type="match status" value="1"/>
</dbReference>
<evidence type="ECO:0000256" key="4">
    <source>
        <dbReference type="ARBA" id="ARBA00023002"/>
    </source>
</evidence>
<evidence type="ECO:0000256" key="6">
    <source>
        <dbReference type="SAM" id="Phobius"/>
    </source>
</evidence>
<evidence type="ECO:0000313" key="8">
    <source>
        <dbReference type="EMBL" id="KAJ7319011.1"/>
    </source>
</evidence>
<keyword evidence="9" id="KW-1185">Reference proteome</keyword>
<comment type="caution">
    <text evidence="8">The sequence shown here is derived from an EMBL/GenBank/DDBJ whole genome shotgun (WGS) entry which is preliminary data.</text>
</comment>
<evidence type="ECO:0000259" key="7">
    <source>
        <dbReference type="Pfam" id="PF01494"/>
    </source>
</evidence>
<dbReference type="Proteomes" id="UP001218218">
    <property type="component" value="Unassembled WGS sequence"/>
</dbReference>
<sequence>MAAQLNPGPAGVSLRVLVVGGGLAGIATAFALQRAGHAVTVLERSESASTPGDGGLRSPPNMTRILNHWGLAPRLALSAVKCPQFRFHQADGDLLAIVQLHDDFLRDLMADFVFVRHRDLHEMLLELAVQAGVRVRWGAVVKAVDCDSLSVTLDDGSGSGGEENLHADLVVGADGPNSVVRSAVVGPGVDVPGVRDGHMSLMVTIPTKLMQADEDLRPLCEDDSCWLWLGPNTLFYGSLVAARTQFSIVIGLRSVPPAVLARYSDGEDWDPSRTRTYPIEEFGIDWGKYDVRVQKLVPFMRAVTPTVHVRRPILESSVCERARVVLVGEAAHPVMPAGQHNAALGIEDAETLGALFAHVQTRAQVPRVLGAYEELRVGRCGYAQDWELRKRTMLTCAPGAAQEARDARLRRIMAYGDWEHMDEERFREMWGDEMEMFTYNSTEKVADWWTKWGWLLVREGADGAGGVGGAAAGGRYGDRLGVRVPMRPSLEVRTFVPRLLVFLVSRFLEREN</sequence>